<feature type="coiled-coil region" evidence="1">
    <location>
        <begin position="147"/>
        <end position="174"/>
    </location>
</feature>
<name>A0A8H9T713_ECOLX</name>
<dbReference type="EMBL" id="DADUEU010000051">
    <property type="protein sequence ID" value="HBB1575845.1"/>
    <property type="molecule type" value="Genomic_DNA"/>
</dbReference>
<gene>
    <name evidence="2" type="ORF">J0541_004863</name>
</gene>
<evidence type="ECO:0000313" key="2">
    <source>
        <dbReference type="EMBL" id="HBB1575845.1"/>
    </source>
</evidence>
<keyword evidence="1" id="KW-0175">Coiled coil</keyword>
<reference evidence="2" key="2">
    <citation type="submission" date="2021-03" db="EMBL/GenBank/DDBJ databases">
        <authorList>
            <consortium name="NCBI Pathogen Detection Project"/>
        </authorList>
    </citation>
    <scope>NUCLEOTIDE SEQUENCE</scope>
    <source>
        <strain evidence="2">Escherichia coli</strain>
    </source>
</reference>
<dbReference type="Proteomes" id="UP000870292">
    <property type="component" value="Unassembled WGS sequence"/>
</dbReference>
<dbReference type="InterPro" id="IPR025153">
    <property type="entry name" value="Ead_Ea22"/>
</dbReference>
<dbReference type="AlphaFoldDB" id="A0A8H9T713"/>
<accession>A0A8H9T713</accession>
<dbReference type="Pfam" id="PF13935">
    <property type="entry name" value="Ead_Ea22"/>
    <property type="match status" value="1"/>
</dbReference>
<organism evidence="2">
    <name type="scientific">Escherichia coli</name>
    <dbReference type="NCBI Taxonomy" id="562"/>
    <lineage>
        <taxon>Bacteria</taxon>
        <taxon>Pseudomonadati</taxon>
        <taxon>Pseudomonadota</taxon>
        <taxon>Gammaproteobacteria</taxon>
        <taxon>Enterobacterales</taxon>
        <taxon>Enterobacteriaceae</taxon>
        <taxon>Escherichia</taxon>
    </lineage>
</organism>
<sequence>MSKIDYQALREAAEKATWGDWDSYKPHRGARGYEVRLSSQAIAQHVLKNNAEFIAAFNPKVALALLDERERNQQYIKRRDQENEDIALTVGKLLIENGQLVADTLRHLADNEIDSDYFAITSTNENGTEIDHEMAITDYALQAAGTVDELVAALESAEKRIAELSASHSKLRDTMAGIHNTIRMDGGYTPLAAILNAAKRAYEESASAAGIRIKGGE</sequence>
<evidence type="ECO:0000256" key="1">
    <source>
        <dbReference type="SAM" id="Coils"/>
    </source>
</evidence>
<proteinExistence type="predicted"/>
<comment type="caution">
    <text evidence="2">The sequence shown here is derived from an EMBL/GenBank/DDBJ whole genome shotgun (WGS) entry which is preliminary data.</text>
</comment>
<reference evidence="2" key="1">
    <citation type="journal article" date="2018" name="Genome Biol.">
        <title>SKESA: strategic k-mer extension for scrupulous assemblies.</title>
        <authorList>
            <person name="Souvorov A."/>
            <person name="Agarwala R."/>
            <person name="Lipman D.J."/>
        </authorList>
    </citation>
    <scope>NUCLEOTIDE SEQUENCE</scope>
    <source>
        <strain evidence="2">Escherichia coli</strain>
    </source>
</reference>
<protein>
    <submittedName>
        <fullName evidence="2">Ead/Ea22-like family protein</fullName>
    </submittedName>
</protein>